<keyword evidence="2" id="KW-1133">Transmembrane helix</keyword>
<feature type="transmembrane region" description="Helical" evidence="2">
    <location>
        <begin position="93"/>
        <end position="114"/>
    </location>
</feature>
<comment type="caution">
    <text evidence="3">The sequence shown here is derived from an EMBL/GenBank/DDBJ whole genome shotgun (WGS) entry which is preliminary data.</text>
</comment>
<feature type="compositionally biased region" description="Low complexity" evidence="1">
    <location>
        <begin position="24"/>
        <end position="38"/>
    </location>
</feature>
<feature type="transmembrane region" description="Helical" evidence="2">
    <location>
        <begin position="152"/>
        <end position="169"/>
    </location>
</feature>
<feature type="compositionally biased region" description="Polar residues" evidence="1">
    <location>
        <begin position="57"/>
        <end position="67"/>
    </location>
</feature>
<evidence type="ECO:0000256" key="1">
    <source>
        <dbReference type="SAM" id="MobiDB-lite"/>
    </source>
</evidence>
<evidence type="ECO:0000313" key="4">
    <source>
        <dbReference type="Proteomes" id="UP000693970"/>
    </source>
</evidence>
<evidence type="ECO:0000313" key="3">
    <source>
        <dbReference type="EMBL" id="KAG7366042.1"/>
    </source>
</evidence>
<proteinExistence type="predicted"/>
<feature type="transmembrane region" description="Helical" evidence="2">
    <location>
        <begin position="326"/>
        <end position="349"/>
    </location>
</feature>
<feature type="transmembrane region" description="Helical" evidence="2">
    <location>
        <begin position="298"/>
        <end position="319"/>
    </location>
</feature>
<name>A0A9K3PZP2_9STRA</name>
<keyword evidence="4" id="KW-1185">Reference proteome</keyword>
<accession>A0A9K3PZP2</accession>
<protein>
    <submittedName>
        <fullName evidence="3">Uncharacterized protein</fullName>
    </submittedName>
</protein>
<dbReference type="Proteomes" id="UP000693970">
    <property type="component" value="Unassembled WGS sequence"/>
</dbReference>
<dbReference type="OrthoDB" id="41642at2759"/>
<dbReference type="EMBL" id="JAGRRH010000007">
    <property type="protein sequence ID" value="KAG7366042.1"/>
    <property type="molecule type" value="Genomic_DNA"/>
</dbReference>
<reference evidence="3" key="2">
    <citation type="submission" date="2021-04" db="EMBL/GenBank/DDBJ databases">
        <authorList>
            <person name="Podell S."/>
        </authorList>
    </citation>
    <scope>NUCLEOTIDE SEQUENCE</scope>
    <source>
        <strain evidence="3">Hildebrandi</strain>
    </source>
</reference>
<feature type="transmembrane region" description="Helical" evidence="2">
    <location>
        <begin position="181"/>
        <end position="203"/>
    </location>
</feature>
<reference evidence="3" key="1">
    <citation type="journal article" date="2021" name="Sci. Rep.">
        <title>Diploid genomic architecture of Nitzschia inconspicua, an elite biomass production diatom.</title>
        <authorList>
            <person name="Oliver A."/>
            <person name="Podell S."/>
            <person name="Pinowska A."/>
            <person name="Traller J.C."/>
            <person name="Smith S.R."/>
            <person name="McClure R."/>
            <person name="Beliaev A."/>
            <person name="Bohutskyi P."/>
            <person name="Hill E.A."/>
            <person name="Rabines A."/>
            <person name="Zheng H."/>
            <person name="Allen L.Z."/>
            <person name="Kuo A."/>
            <person name="Grigoriev I.V."/>
            <person name="Allen A.E."/>
            <person name="Hazlebeck D."/>
            <person name="Allen E.E."/>
        </authorList>
    </citation>
    <scope>NUCLEOTIDE SEQUENCE</scope>
    <source>
        <strain evidence="3">Hildebrandi</strain>
    </source>
</reference>
<feature type="transmembrane region" description="Helical" evidence="2">
    <location>
        <begin position="272"/>
        <end position="292"/>
    </location>
</feature>
<feature type="region of interest" description="Disordered" evidence="1">
    <location>
        <begin position="1"/>
        <end position="83"/>
    </location>
</feature>
<keyword evidence="2" id="KW-0472">Membrane</keyword>
<gene>
    <name evidence="3" type="ORF">IV203_028712</name>
</gene>
<evidence type="ECO:0000256" key="2">
    <source>
        <dbReference type="SAM" id="Phobius"/>
    </source>
</evidence>
<feature type="transmembrane region" description="Helical" evidence="2">
    <location>
        <begin position="215"/>
        <end position="235"/>
    </location>
</feature>
<keyword evidence="2" id="KW-0812">Transmembrane</keyword>
<sequence length="408" mass="44398">MCMNDDALLTELRPKNVASSSPPGVRMSSTVSSSSSDGSESDDSRDVSGGHSIVPSRDTNATTSATKGTIARRRIQPNNSILGKEQRPSWRSIVSSASSGILNATFWIIFSLYFPFILAPEAATKTYHQASFQYVDGISHFDTTAWTYGTDYALAVIMALLVASILRYSRPNVSDRLCKRSASLLILYGVSVTAGGIAHQNFVTLESRNTLAFRFLWTVCVGTVCSASCSMGMIGTEAVQRFQEKSLRDGQKTLDSSPSSLLLRVPVLSETFWIAFGSAVTAFCAAGGLSFQRPACDIFVAGITQSPSTFYCMIFFFTVQHPRVAIWAKVTGLVGFILNAPLLPMYPLLVQYTDLSLASVNTLLHSWLCVAWSMQGISMQHVIQALVADDEEEKRVSVQSTPSAKKMH</sequence>
<dbReference type="AlphaFoldDB" id="A0A9K3PZP2"/>
<organism evidence="3 4">
    <name type="scientific">Nitzschia inconspicua</name>
    <dbReference type="NCBI Taxonomy" id="303405"/>
    <lineage>
        <taxon>Eukaryota</taxon>
        <taxon>Sar</taxon>
        <taxon>Stramenopiles</taxon>
        <taxon>Ochrophyta</taxon>
        <taxon>Bacillariophyta</taxon>
        <taxon>Bacillariophyceae</taxon>
        <taxon>Bacillariophycidae</taxon>
        <taxon>Bacillariales</taxon>
        <taxon>Bacillariaceae</taxon>
        <taxon>Nitzschia</taxon>
    </lineage>
</organism>